<dbReference type="Pfam" id="PF00145">
    <property type="entry name" value="DNA_methylase"/>
    <property type="match status" value="1"/>
</dbReference>
<evidence type="ECO:0000256" key="3">
    <source>
        <dbReference type="ARBA" id="ARBA00022691"/>
    </source>
</evidence>
<dbReference type="InterPro" id="IPR001525">
    <property type="entry name" value="C5_MeTfrase"/>
</dbReference>
<dbReference type="GO" id="GO:0008168">
    <property type="term" value="F:methyltransferase activity"/>
    <property type="evidence" value="ECO:0007669"/>
    <property type="project" value="UniProtKB-KW"/>
</dbReference>
<comment type="caution">
    <text evidence="5">The sequence shown here is derived from an EMBL/GenBank/DDBJ whole genome shotgun (WGS) entry which is preliminary data.</text>
</comment>
<evidence type="ECO:0000256" key="4">
    <source>
        <dbReference type="PROSITE-ProRule" id="PRU01016"/>
    </source>
</evidence>
<gene>
    <name evidence="5" type="ORF">WJX84_009197</name>
</gene>
<proteinExistence type="inferred from homology"/>
<keyword evidence="3 4" id="KW-0949">S-adenosyl-L-methionine</keyword>
<keyword evidence="6" id="KW-1185">Reference proteome</keyword>
<dbReference type="GO" id="GO:0005634">
    <property type="term" value="C:nucleus"/>
    <property type="evidence" value="ECO:0007669"/>
    <property type="project" value="TreeGrafter"/>
</dbReference>
<keyword evidence="1 4" id="KW-0489">Methyltransferase</keyword>
<dbReference type="Gene3D" id="3.40.50.150">
    <property type="entry name" value="Vaccinia Virus protein VP39"/>
    <property type="match status" value="1"/>
</dbReference>
<dbReference type="InterPro" id="IPR050750">
    <property type="entry name" value="C5-MTase"/>
</dbReference>
<dbReference type="AlphaFoldDB" id="A0AAW1SUG3"/>
<evidence type="ECO:0000256" key="1">
    <source>
        <dbReference type="ARBA" id="ARBA00022603"/>
    </source>
</evidence>
<dbReference type="PANTHER" id="PTHR46098:SF1">
    <property type="entry name" value="TRNA (CYTOSINE(38)-C(5))-METHYLTRANSFERASE"/>
    <property type="match status" value="1"/>
</dbReference>
<dbReference type="PROSITE" id="PS51679">
    <property type="entry name" value="SAM_MT_C5"/>
    <property type="match status" value="1"/>
</dbReference>
<evidence type="ECO:0008006" key="7">
    <source>
        <dbReference type="Google" id="ProtNLM"/>
    </source>
</evidence>
<dbReference type="Gene3D" id="3.90.120.10">
    <property type="entry name" value="DNA Methylase, subunit A, domain 2"/>
    <property type="match status" value="1"/>
</dbReference>
<protein>
    <recommendedName>
        <fullName evidence="7">S-adenosyl-L-methionine-dependent methyltransferase</fullName>
    </recommendedName>
</protein>
<keyword evidence="2 4" id="KW-0808">Transferase</keyword>
<feature type="active site" evidence="4">
    <location>
        <position position="75"/>
    </location>
</feature>
<reference evidence="5 6" key="1">
    <citation type="journal article" date="2024" name="Nat. Commun.">
        <title>Phylogenomics reveals the evolutionary origins of lichenization in chlorophyte algae.</title>
        <authorList>
            <person name="Puginier C."/>
            <person name="Libourel C."/>
            <person name="Otte J."/>
            <person name="Skaloud P."/>
            <person name="Haon M."/>
            <person name="Grisel S."/>
            <person name="Petersen M."/>
            <person name="Berrin J.G."/>
            <person name="Delaux P.M."/>
            <person name="Dal Grande F."/>
            <person name="Keller J."/>
        </authorList>
    </citation>
    <scope>NUCLEOTIDE SEQUENCE [LARGE SCALE GENOMIC DNA]</scope>
    <source>
        <strain evidence="5 6">SAG 2523</strain>
    </source>
</reference>
<dbReference type="SUPFAM" id="SSF53335">
    <property type="entry name" value="S-adenosyl-L-methionine-dependent methyltransferases"/>
    <property type="match status" value="1"/>
</dbReference>
<evidence type="ECO:0000256" key="2">
    <source>
        <dbReference type="ARBA" id="ARBA00022679"/>
    </source>
</evidence>
<accession>A0AAW1SUG3</accession>
<evidence type="ECO:0000313" key="6">
    <source>
        <dbReference type="Proteomes" id="UP001485043"/>
    </source>
</evidence>
<dbReference type="PANTHER" id="PTHR46098">
    <property type="entry name" value="TRNA (CYTOSINE(38)-C(5))-METHYLTRANSFERASE"/>
    <property type="match status" value="1"/>
</dbReference>
<dbReference type="GO" id="GO:0032259">
    <property type="term" value="P:methylation"/>
    <property type="evidence" value="ECO:0007669"/>
    <property type="project" value="UniProtKB-KW"/>
</dbReference>
<evidence type="ECO:0000313" key="5">
    <source>
        <dbReference type="EMBL" id="KAK9858876.1"/>
    </source>
</evidence>
<sequence>MRAIEFYSGIGGMHYGLRLAQAEVEIAAAFDIDDVANDVYESNFGLRPHECNIQAIPRSRLEKLAADLWMMAPPCQPYTRRGLKKGHGDARAGSFLSLLAHLQHMRHLPSYLLLENVVGFEVSETHAEMLGLLALCGYVVQEFLLSPVQFGIPYSRPRYFALARRCQVANGPLPFKLQGNPAGQPYCQPPSHLLSNYAASSQLPRAPEAQGESPDCAEHLAEQSAGMMQPPQQQQGLQPCMANLDLARPCDRLTARATSGVSIQPISTFLVESHSGGVHLGDSPSQHSVPADVLDKAGVALDIVTADGLVCNCFTSTYGRYIKGSGSVLATTNLDSLSYHMTPAREAAAANGQQAWRRIAVPSSLAAAKGKVVALELPLEGAEGTDSVKTDQDPAFDRELATPSTAPQHIAALTNANLKPWLSQLGLRFFTPKEIANLHSFPASFNFPSRVKTRKQYALVALATVDSLLLAENNITGQHPVVQYSTCSVDSVAPPGVSSTIEKSSLQRFTADPFNVTAFGMAPDATPNLQLDSRVESPHCFAVIYTGYLVVQNNSNIQFFGPTDDSLYNKFKVCLRYNGHAGVTLGGKQIVSAVPTSFDSTFTCIETNLPTGLVPVQIEYAANPMDSFTILQMVAWNANEVDIVDAVNALLELAELYGSEEAQAYL</sequence>
<dbReference type="Proteomes" id="UP001485043">
    <property type="component" value="Unassembled WGS sequence"/>
</dbReference>
<dbReference type="EMBL" id="JALJOV010000899">
    <property type="protein sequence ID" value="KAK9858876.1"/>
    <property type="molecule type" value="Genomic_DNA"/>
</dbReference>
<comment type="similarity">
    <text evidence="4">Belongs to the class I-like SAM-binding methyltransferase superfamily. C5-methyltransferase family.</text>
</comment>
<name>A0AAW1SUG3_9CHLO</name>
<organism evidence="5 6">
    <name type="scientific">Apatococcus fuscideae</name>
    <dbReference type="NCBI Taxonomy" id="2026836"/>
    <lineage>
        <taxon>Eukaryota</taxon>
        <taxon>Viridiplantae</taxon>
        <taxon>Chlorophyta</taxon>
        <taxon>core chlorophytes</taxon>
        <taxon>Trebouxiophyceae</taxon>
        <taxon>Chlorellales</taxon>
        <taxon>Chlorellaceae</taxon>
        <taxon>Apatococcus</taxon>
    </lineage>
</organism>
<dbReference type="PRINTS" id="PR00105">
    <property type="entry name" value="C5METTRFRASE"/>
</dbReference>
<dbReference type="InterPro" id="IPR029063">
    <property type="entry name" value="SAM-dependent_MTases_sf"/>
</dbReference>